<dbReference type="EMBL" id="AWTC01000010">
    <property type="protein sequence ID" value="EST11585.1"/>
    <property type="molecule type" value="Genomic_DNA"/>
</dbReference>
<keyword evidence="1" id="KW-0677">Repeat</keyword>
<dbReference type="PATRIC" id="fig|1395513.3.peg.2318"/>
<gene>
    <name evidence="4" type="ORF">P343_11475</name>
</gene>
<proteinExistence type="predicted"/>
<accession>V6IWI8</accession>
<dbReference type="AlphaFoldDB" id="V6IWI8"/>
<organism evidence="4 5">
    <name type="scientific">Sporolactobacillus laevolacticus DSM 442</name>
    <dbReference type="NCBI Taxonomy" id="1395513"/>
    <lineage>
        <taxon>Bacteria</taxon>
        <taxon>Bacillati</taxon>
        <taxon>Bacillota</taxon>
        <taxon>Bacilli</taxon>
        <taxon>Bacillales</taxon>
        <taxon>Sporolactobacillaceae</taxon>
        <taxon>Sporolactobacillus</taxon>
    </lineage>
</organism>
<dbReference type="Pfam" id="PF13181">
    <property type="entry name" value="TPR_8"/>
    <property type="match status" value="1"/>
</dbReference>
<dbReference type="SMART" id="SM00028">
    <property type="entry name" value="TPR"/>
    <property type="match status" value="6"/>
</dbReference>
<dbReference type="PROSITE" id="PS50005">
    <property type="entry name" value="TPR"/>
    <property type="match status" value="4"/>
</dbReference>
<dbReference type="PROSITE" id="PS50293">
    <property type="entry name" value="TPR_REGION"/>
    <property type="match status" value="1"/>
</dbReference>
<dbReference type="InterPro" id="IPR011990">
    <property type="entry name" value="TPR-like_helical_dom_sf"/>
</dbReference>
<dbReference type="eggNOG" id="COG0457">
    <property type="taxonomic scope" value="Bacteria"/>
</dbReference>
<comment type="caution">
    <text evidence="4">The sequence shown here is derived from an EMBL/GenBank/DDBJ whole genome shotgun (WGS) entry which is preliminary data.</text>
</comment>
<reference evidence="4 5" key="1">
    <citation type="journal article" date="2013" name="Genome Announc.">
        <title>Genome Sequence of Sporolactobacillus laevolacticus DSM442, an Efficient Polymer-Grade D-Lactate Producer from Agricultural Waste Cottonseed as a Nitrogen Source.</title>
        <authorList>
            <person name="Wang H."/>
            <person name="Wang L."/>
            <person name="Ju J."/>
            <person name="Yu B."/>
            <person name="Ma Y."/>
        </authorList>
    </citation>
    <scope>NUCLEOTIDE SEQUENCE [LARGE SCALE GENOMIC DNA]</scope>
    <source>
        <strain evidence="4 5">DSM 442</strain>
    </source>
</reference>
<keyword evidence="5" id="KW-1185">Reference proteome</keyword>
<evidence type="ECO:0000313" key="5">
    <source>
        <dbReference type="Proteomes" id="UP000018296"/>
    </source>
</evidence>
<sequence length="519" mass="60855">MIYLTQYDEKDARGLNDFMEERDCTKKARVIAFHCDSDFFYQKGMAFFQKGDLERASKYLDRAIKFKPNEVEYLCQQAEILSELEHYESSIRLLKKVVYELDSKLTDCYFFIANNYAYLGEFEEALDGIQTYLTLEPNGTFKREAQELYQMLTSEMKELEEEESEYVTVHERGRLALEHGHFDEAIHFFKQVIEDEPDFLAAQNNLSIAYFSLEETGYALETVNRVLEKDPGNIHALCNLATFYYQLENEKDLQSVVDRLDLIFPLYAEHCGKLGSTYLFIGDYQKAYRWLRIAEKRGAHQDQVFHFWMALSAYHCGNEEGAKQSWRRVGYFSDKPFHPFKYSKIQDMMFEPGAGENFMVKDLINKEVWEDMKAFQIFSLFYAERNQYRTLIQDVAKSGTNVEIIRIARRMLHEMDTGKRDLGIQIMSEVEKLAGGPKETMKHPELYSFWSVVDSFAQDDETDISGWAAALIYLWKKEFDEPVAQKTIATQAGTTLYRLRKHIQELSVALEKQWEDHSQ</sequence>
<dbReference type="STRING" id="1395513.P343_11475"/>
<evidence type="ECO:0000256" key="1">
    <source>
        <dbReference type="ARBA" id="ARBA00022737"/>
    </source>
</evidence>
<evidence type="ECO:0000256" key="2">
    <source>
        <dbReference type="ARBA" id="ARBA00022803"/>
    </source>
</evidence>
<evidence type="ECO:0000313" key="4">
    <source>
        <dbReference type="EMBL" id="EST11585.1"/>
    </source>
</evidence>
<feature type="repeat" description="TPR" evidence="3">
    <location>
        <begin position="37"/>
        <end position="70"/>
    </location>
</feature>
<dbReference type="PANTHER" id="PTHR45586">
    <property type="entry name" value="TPR REPEAT-CONTAINING PROTEIN PA4667"/>
    <property type="match status" value="1"/>
</dbReference>
<dbReference type="Gene3D" id="1.25.40.10">
    <property type="entry name" value="Tetratricopeptide repeat domain"/>
    <property type="match status" value="2"/>
</dbReference>
<dbReference type="SUPFAM" id="SSF48452">
    <property type="entry name" value="TPR-like"/>
    <property type="match status" value="1"/>
</dbReference>
<evidence type="ECO:0000256" key="3">
    <source>
        <dbReference type="PROSITE-ProRule" id="PRU00339"/>
    </source>
</evidence>
<feature type="repeat" description="TPR" evidence="3">
    <location>
        <begin position="106"/>
        <end position="139"/>
    </location>
</feature>
<dbReference type="InterPro" id="IPR019734">
    <property type="entry name" value="TPR_rpt"/>
</dbReference>
<dbReference type="Proteomes" id="UP000018296">
    <property type="component" value="Unassembled WGS sequence"/>
</dbReference>
<keyword evidence="2 3" id="KW-0802">TPR repeat</keyword>
<dbReference type="PANTHER" id="PTHR45586:SF1">
    <property type="entry name" value="LIPOPOLYSACCHARIDE ASSEMBLY PROTEIN B"/>
    <property type="match status" value="1"/>
</dbReference>
<feature type="repeat" description="TPR" evidence="3">
    <location>
        <begin position="166"/>
        <end position="199"/>
    </location>
</feature>
<name>V6IWI8_9BACL</name>
<dbReference type="Pfam" id="PF14559">
    <property type="entry name" value="TPR_19"/>
    <property type="match status" value="1"/>
</dbReference>
<feature type="repeat" description="TPR" evidence="3">
    <location>
        <begin position="200"/>
        <end position="233"/>
    </location>
</feature>
<dbReference type="InterPro" id="IPR051012">
    <property type="entry name" value="CellSynth/LPSAsmb/PSIAsmb"/>
</dbReference>
<protein>
    <submittedName>
        <fullName evidence="4">Uncharacterized protein</fullName>
    </submittedName>
</protein>
<dbReference type="RefSeq" id="WP_023510541.1">
    <property type="nucleotide sequence ID" value="NZ_AWTC01000010.1"/>
</dbReference>